<proteinExistence type="predicted"/>
<gene>
    <name evidence="1" type="ORF">V6N12_056108</name>
</gene>
<name>A0ABR2CRK8_9ROSI</name>
<reference evidence="1 2" key="1">
    <citation type="journal article" date="2024" name="G3 (Bethesda)">
        <title>Genome assembly of Hibiscus sabdariffa L. provides insights into metabolisms of medicinal natural products.</title>
        <authorList>
            <person name="Kim T."/>
        </authorList>
    </citation>
    <scope>NUCLEOTIDE SEQUENCE [LARGE SCALE GENOMIC DNA]</scope>
    <source>
        <strain evidence="1">TK-2024</strain>
        <tissue evidence="1">Old leaves</tissue>
    </source>
</reference>
<accession>A0ABR2CRK8</accession>
<dbReference type="Proteomes" id="UP001472677">
    <property type="component" value="Unassembled WGS sequence"/>
</dbReference>
<dbReference type="PANTHER" id="PTHR47723">
    <property type="entry name" value="OS05G0353850 PROTEIN"/>
    <property type="match status" value="1"/>
</dbReference>
<dbReference type="PANTHER" id="PTHR47723:SF13">
    <property type="entry name" value="PUTATIVE-RELATED"/>
    <property type="match status" value="1"/>
</dbReference>
<evidence type="ECO:0000313" key="1">
    <source>
        <dbReference type="EMBL" id="KAK8522399.1"/>
    </source>
</evidence>
<evidence type="ECO:0000313" key="2">
    <source>
        <dbReference type="Proteomes" id="UP001472677"/>
    </source>
</evidence>
<evidence type="ECO:0008006" key="3">
    <source>
        <dbReference type="Google" id="ProtNLM"/>
    </source>
</evidence>
<sequence>MSNQQWERDKLLASLSATLFPVVHTCRNLCGSPAVRRSIDGTGSSTWLMPLEDRYKINSDGARNESDGNASCGGVIRDHNGYRKLGFSMFIGVCIVLEAEQWLLEIVGTYSTDAIRLITGPSSRQKSHSVFCCILERCNGVIGI</sequence>
<dbReference type="EMBL" id="JBBPBM010000045">
    <property type="protein sequence ID" value="KAK8522399.1"/>
    <property type="molecule type" value="Genomic_DNA"/>
</dbReference>
<comment type="caution">
    <text evidence="1">The sequence shown here is derived from an EMBL/GenBank/DDBJ whole genome shotgun (WGS) entry which is preliminary data.</text>
</comment>
<protein>
    <recommendedName>
        <fullName evidence="3">RNase H type-1 domain-containing protein</fullName>
    </recommendedName>
</protein>
<organism evidence="1 2">
    <name type="scientific">Hibiscus sabdariffa</name>
    <name type="common">roselle</name>
    <dbReference type="NCBI Taxonomy" id="183260"/>
    <lineage>
        <taxon>Eukaryota</taxon>
        <taxon>Viridiplantae</taxon>
        <taxon>Streptophyta</taxon>
        <taxon>Embryophyta</taxon>
        <taxon>Tracheophyta</taxon>
        <taxon>Spermatophyta</taxon>
        <taxon>Magnoliopsida</taxon>
        <taxon>eudicotyledons</taxon>
        <taxon>Gunneridae</taxon>
        <taxon>Pentapetalae</taxon>
        <taxon>rosids</taxon>
        <taxon>malvids</taxon>
        <taxon>Malvales</taxon>
        <taxon>Malvaceae</taxon>
        <taxon>Malvoideae</taxon>
        <taxon>Hibiscus</taxon>
    </lineage>
</organism>
<dbReference type="InterPro" id="IPR053151">
    <property type="entry name" value="RNase_H-like"/>
</dbReference>
<dbReference type="CDD" id="cd06222">
    <property type="entry name" value="RNase_H_like"/>
    <property type="match status" value="1"/>
</dbReference>
<keyword evidence="2" id="KW-1185">Reference proteome</keyword>
<dbReference type="InterPro" id="IPR044730">
    <property type="entry name" value="RNase_H-like_dom_plant"/>
</dbReference>